<dbReference type="EnsemblMetazoa" id="CapteT192835">
    <property type="protein sequence ID" value="CapteP192835"/>
    <property type="gene ID" value="CapteG192835"/>
</dbReference>
<dbReference type="PANTHER" id="PTHR33198">
    <property type="entry name" value="ANK_REP_REGION DOMAIN-CONTAINING PROTEIN-RELATED"/>
    <property type="match status" value="1"/>
</dbReference>
<dbReference type="Proteomes" id="UP000014760">
    <property type="component" value="Unassembled WGS sequence"/>
</dbReference>
<proteinExistence type="predicted"/>
<dbReference type="AlphaFoldDB" id="R7VLI6"/>
<dbReference type="EMBL" id="KB292404">
    <property type="protein sequence ID" value="ELU17645.1"/>
    <property type="molecule type" value="Genomic_DNA"/>
</dbReference>
<gene>
    <name evidence="1" type="ORF">CAPTEDRAFT_192835</name>
</gene>
<evidence type="ECO:0000313" key="3">
    <source>
        <dbReference type="Proteomes" id="UP000014760"/>
    </source>
</evidence>
<reference evidence="1 3" key="2">
    <citation type="journal article" date="2013" name="Nature">
        <title>Insights into bilaterian evolution from three spiralian genomes.</title>
        <authorList>
            <person name="Simakov O."/>
            <person name="Marletaz F."/>
            <person name="Cho S.J."/>
            <person name="Edsinger-Gonzales E."/>
            <person name="Havlak P."/>
            <person name="Hellsten U."/>
            <person name="Kuo D.H."/>
            <person name="Larsson T."/>
            <person name="Lv J."/>
            <person name="Arendt D."/>
            <person name="Savage R."/>
            <person name="Osoegawa K."/>
            <person name="de Jong P."/>
            <person name="Grimwood J."/>
            <person name="Chapman J.A."/>
            <person name="Shapiro H."/>
            <person name="Aerts A."/>
            <person name="Otillar R.P."/>
            <person name="Terry A.Y."/>
            <person name="Boore J.L."/>
            <person name="Grigoriev I.V."/>
            <person name="Lindberg D.R."/>
            <person name="Seaver E.C."/>
            <person name="Weisblat D.A."/>
            <person name="Putnam N.H."/>
            <person name="Rokhsar D.S."/>
        </authorList>
    </citation>
    <scope>NUCLEOTIDE SEQUENCE</scope>
    <source>
        <strain evidence="1 3">I ESC-2004</strain>
    </source>
</reference>
<reference evidence="2" key="3">
    <citation type="submission" date="2015-06" db="UniProtKB">
        <authorList>
            <consortium name="EnsemblMetazoa"/>
        </authorList>
    </citation>
    <scope>IDENTIFICATION</scope>
</reference>
<dbReference type="OrthoDB" id="6078110at2759"/>
<name>R7VLI6_CAPTE</name>
<reference evidence="3" key="1">
    <citation type="submission" date="2012-12" db="EMBL/GenBank/DDBJ databases">
        <authorList>
            <person name="Hellsten U."/>
            <person name="Grimwood J."/>
            <person name="Chapman J.A."/>
            <person name="Shapiro H."/>
            <person name="Aerts A."/>
            <person name="Otillar R.P."/>
            <person name="Terry A.Y."/>
            <person name="Boore J.L."/>
            <person name="Simakov O."/>
            <person name="Marletaz F."/>
            <person name="Cho S.-J."/>
            <person name="Edsinger-Gonzales E."/>
            <person name="Havlak P."/>
            <person name="Kuo D.-H."/>
            <person name="Larsson T."/>
            <person name="Lv J."/>
            <person name="Arendt D."/>
            <person name="Savage R."/>
            <person name="Osoegawa K."/>
            <person name="de Jong P."/>
            <person name="Lindberg D.R."/>
            <person name="Seaver E.C."/>
            <person name="Weisblat D.A."/>
            <person name="Putnam N.H."/>
            <person name="Grigoriev I.V."/>
            <person name="Rokhsar D.S."/>
        </authorList>
    </citation>
    <scope>NUCLEOTIDE SEQUENCE</scope>
    <source>
        <strain evidence="3">I ESC-2004</strain>
    </source>
</reference>
<accession>R7VLI6</accession>
<protein>
    <submittedName>
        <fullName evidence="1 2">Uncharacterized protein</fullName>
    </submittedName>
</protein>
<dbReference type="EMBL" id="AMQN01016785">
    <property type="status" value="NOT_ANNOTATED_CDS"/>
    <property type="molecule type" value="Genomic_DNA"/>
</dbReference>
<sequence>MEFVLGERGEGEGSVCGESVGGGWACCESGESVFGGDRVRSKWWKKIGWMTEELGVDVLSNLVWLRRMSAIAATTNVSGRQCLGELEDLEATIRDFHDCVGGSQQITSSADRHAAPLHRPCVARFNNFDFGETDSTKYDVVLAKFETQFSGLKRSVFSRYELWQYTKRADTPFVQYLNTLQNLARPCSFVETDEMIRDKIVFSAYHTLKEALLKKNDLTLEENVRICQSHELTTK</sequence>
<evidence type="ECO:0000313" key="1">
    <source>
        <dbReference type="EMBL" id="ELU17645.1"/>
    </source>
</evidence>
<organism evidence="1">
    <name type="scientific">Capitella teleta</name>
    <name type="common">Polychaete worm</name>
    <dbReference type="NCBI Taxonomy" id="283909"/>
    <lineage>
        <taxon>Eukaryota</taxon>
        <taxon>Metazoa</taxon>
        <taxon>Spiralia</taxon>
        <taxon>Lophotrochozoa</taxon>
        <taxon>Annelida</taxon>
        <taxon>Polychaeta</taxon>
        <taxon>Sedentaria</taxon>
        <taxon>Scolecida</taxon>
        <taxon>Capitellidae</taxon>
        <taxon>Capitella</taxon>
    </lineage>
</organism>
<keyword evidence="3" id="KW-1185">Reference proteome</keyword>
<dbReference type="STRING" id="283909.R7VLI6"/>
<evidence type="ECO:0000313" key="2">
    <source>
        <dbReference type="EnsemblMetazoa" id="CapteP192835"/>
    </source>
</evidence>
<dbReference type="HOGENOM" id="CLU_1181161_0_0_1"/>